<gene>
    <name evidence="4" type="ORF">FNM00_13330</name>
</gene>
<dbReference type="GO" id="GO:0050661">
    <property type="term" value="F:NADP binding"/>
    <property type="evidence" value="ECO:0007669"/>
    <property type="project" value="TreeGrafter"/>
</dbReference>
<sequence length="303" mass="31785">MDVLRRGSGDRRDDLQRHLRAASAGVSGRWIPVLTSQRRCAVVGRPVAHSLSPVMHRTAYGVLGLPWTYDAVELADGELARFADGLDETWRGLSVTMPFKREAAALAAHRTGDVVFLGVANTLVREEDGWYASNTDVPGAVLALREAGIERVETVRMLGAGATAASLVLAGSRLGARSVELFVRDAARASEVVAVAHELALDVDVVDLHAPADASVDLLVNTIPAAAVAGREHTLAGSANAVFEAIYDPWPTSLLSAAQEEGLATATGLDLLAHQAVLQLLAMTGEAVAPDLLRAAALEALGV</sequence>
<reference evidence="4 5" key="1">
    <citation type="submission" date="2019-07" db="EMBL/GenBank/DDBJ databases">
        <authorList>
            <person name="Zhao L.H."/>
        </authorList>
    </citation>
    <scope>NUCLEOTIDE SEQUENCE [LARGE SCALE GENOMIC DNA]</scope>
    <source>
        <strain evidence="4 5">Co35</strain>
    </source>
</reference>
<accession>A0A554S6W2</accession>
<evidence type="ECO:0000259" key="3">
    <source>
        <dbReference type="Pfam" id="PF08501"/>
    </source>
</evidence>
<name>A0A554S6W2_9ACTN</name>
<dbReference type="GO" id="GO:0004764">
    <property type="term" value="F:shikimate 3-dehydrogenase (NADP+) activity"/>
    <property type="evidence" value="ECO:0007669"/>
    <property type="project" value="UniProtKB-EC"/>
</dbReference>
<dbReference type="InterPro" id="IPR013708">
    <property type="entry name" value="Shikimate_DH-bd_N"/>
</dbReference>
<dbReference type="EMBL" id="VLNT01000011">
    <property type="protein sequence ID" value="TSD62093.1"/>
    <property type="molecule type" value="Genomic_DNA"/>
</dbReference>
<dbReference type="Pfam" id="PF08501">
    <property type="entry name" value="Shikimate_dh_N"/>
    <property type="match status" value="1"/>
</dbReference>
<proteinExistence type="predicted"/>
<dbReference type="InterPro" id="IPR046346">
    <property type="entry name" value="Aminoacid_DH-like_N_sf"/>
</dbReference>
<evidence type="ECO:0000313" key="5">
    <source>
        <dbReference type="Proteomes" id="UP000316988"/>
    </source>
</evidence>
<dbReference type="GO" id="GO:0005829">
    <property type="term" value="C:cytosol"/>
    <property type="evidence" value="ECO:0007669"/>
    <property type="project" value="TreeGrafter"/>
</dbReference>
<keyword evidence="4" id="KW-0560">Oxidoreductase</keyword>
<dbReference type="AlphaFoldDB" id="A0A554S6W2"/>
<dbReference type="GO" id="GO:0009423">
    <property type="term" value="P:chorismate biosynthetic process"/>
    <property type="evidence" value="ECO:0007669"/>
    <property type="project" value="TreeGrafter"/>
</dbReference>
<dbReference type="OrthoDB" id="9776868at2"/>
<dbReference type="Gene3D" id="3.40.50.10860">
    <property type="entry name" value="Leucine Dehydrogenase, chain A, domain 1"/>
    <property type="match status" value="1"/>
</dbReference>
<dbReference type="Gene3D" id="3.40.50.720">
    <property type="entry name" value="NAD(P)-binding Rossmann-like Domain"/>
    <property type="match status" value="1"/>
</dbReference>
<evidence type="ECO:0000256" key="2">
    <source>
        <dbReference type="ARBA" id="ARBA00023141"/>
    </source>
</evidence>
<comment type="caution">
    <text evidence="4">The sequence shown here is derived from an EMBL/GenBank/DDBJ whole genome shotgun (WGS) entry which is preliminary data.</text>
</comment>
<dbReference type="SUPFAM" id="SSF53223">
    <property type="entry name" value="Aminoacid dehydrogenase-like, N-terminal domain"/>
    <property type="match status" value="1"/>
</dbReference>
<evidence type="ECO:0000256" key="1">
    <source>
        <dbReference type="ARBA" id="ARBA00004871"/>
    </source>
</evidence>
<dbReference type="SUPFAM" id="SSF51735">
    <property type="entry name" value="NAD(P)-binding Rossmann-fold domains"/>
    <property type="match status" value="1"/>
</dbReference>
<evidence type="ECO:0000313" key="4">
    <source>
        <dbReference type="EMBL" id="TSD62093.1"/>
    </source>
</evidence>
<dbReference type="PANTHER" id="PTHR21089:SF1">
    <property type="entry name" value="BIFUNCTIONAL 3-DEHYDROQUINATE DEHYDRATASE_SHIKIMATE DEHYDROGENASE, CHLOROPLASTIC"/>
    <property type="match status" value="1"/>
</dbReference>
<dbReference type="Proteomes" id="UP000316988">
    <property type="component" value="Unassembled WGS sequence"/>
</dbReference>
<keyword evidence="2" id="KW-0028">Amino-acid biosynthesis</keyword>
<organism evidence="4 5">
    <name type="scientific">Aeromicrobium piscarium</name>
    <dbReference type="NCBI Taxonomy" id="2590901"/>
    <lineage>
        <taxon>Bacteria</taxon>
        <taxon>Bacillati</taxon>
        <taxon>Actinomycetota</taxon>
        <taxon>Actinomycetes</taxon>
        <taxon>Propionibacteriales</taxon>
        <taxon>Nocardioidaceae</taxon>
        <taxon>Aeromicrobium</taxon>
    </lineage>
</organism>
<dbReference type="CDD" id="cd01065">
    <property type="entry name" value="NAD_bind_Shikimate_DH"/>
    <property type="match status" value="1"/>
</dbReference>
<dbReference type="NCBIfam" id="NF001311">
    <property type="entry name" value="PRK00258.1-3"/>
    <property type="match status" value="1"/>
</dbReference>
<dbReference type="EC" id="1.1.1.25" evidence="4"/>
<keyword evidence="5" id="KW-1185">Reference proteome</keyword>
<dbReference type="GO" id="GO:0019632">
    <property type="term" value="P:shikimate metabolic process"/>
    <property type="evidence" value="ECO:0007669"/>
    <property type="project" value="TreeGrafter"/>
</dbReference>
<keyword evidence="2" id="KW-0057">Aromatic amino acid biosynthesis</keyword>
<feature type="domain" description="Shikimate dehydrogenase substrate binding N-terminal" evidence="3">
    <location>
        <begin position="42"/>
        <end position="123"/>
    </location>
</feature>
<dbReference type="GO" id="GO:0009073">
    <property type="term" value="P:aromatic amino acid family biosynthetic process"/>
    <property type="evidence" value="ECO:0007669"/>
    <property type="project" value="UniProtKB-KW"/>
</dbReference>
<protein>
    <submittedName>
        <fullName evidence="4">Shikimate dehydrogenase</fullName>
        <ecNumber evidence="4">1.1.1.25</ecNumber>
    </submittedName>
</protein>
<comment type="pathway">
    <text evidence="1">Metabolic intermediate biosynthesis; chorismate biosynthesis; chorismate from D-erythrose 4-phosphate and phosphoenolpyruvate: step 4/7.</text>
</comment>
<dbReference type="InterPro" id="IPR022893">
    <property type="entry name" value="Shikimate_DH_fam"/>
</dbReference>
<dbReference type="PANTHER" id="PTHR21089">
    <property type="entry name" value="SHIKIMATE DEHYDROGENASE"/>
    <property type="match status" value="1"/>
</dbReference>
<dbReference type="InterPro" id="IPR036291">
    <property type="entry name" value="NAD(P)-bd_dom_sf"/>
</dbReference>